<dbReference type="Proteomes" id="UP000651475">
    <property type="component" value="Unassembled WGS sequence"/>
</dbReference>
<dbReference type="EMBL" id="JACOOJ010000015">
    <property type="protein sequence ID" value="MBC5633080.1"/>
    <property type="molecule type" value="Genomic_DNA"/>
</dbReference>
<reference evidence="1 2" key="1">
    <citation type="submission" date="2020-08" db="EMBL/GenBank/DDBJ databases">
        <title>Genome public.</title>
        <authorList>
            <person name="Liu C."/>
            <person name="Sun Q."/>
        </authorList>
    </citation>
    <scope>NUCLEOTIDE SEQUENCE [LARGE SCALE GENOMIC DNA]</scope>
    <source>
        <strain evidence="1 2">NSJ-79</strain>
    </source>
</reference>
<keyword evidence="2" id="KW-1185">Reference proteome</keyword>
<sequence>MNELIDIPTALYNDEAVCFIADRYHTTPQKVMRCFLVQAGLVPDTEEEAIAFHLENNEIEILRGLTYCSHT</sequence>
<evidence type="ECO:0000313" key="1">
    <source>
        <dbReference type="EMBL" id="MBC5633080.1"/>
    </source>
</evidence>
<gene>
    <name evidence="1" type="ORF">H8S65_09900</name>
</gene>
<protein>
    <submittedName>
        <fullName evidence="1">Uncharacterized protein</fullName>
    </submittedName>
</protein>
<dbReference type="RefSeq" id="WP_186929831.1">
    <property type="nucleotide sequence ID" value="NZ_JACOOJ010000015.1"/>
</dbReference>
<evidence type="ECO:0000313" key="2">
    <source>
        <dbReference type="Proteomes" id="UP000651475"/>
    </source>
</evidence>
<organism evidence="1 2">
    <name type="scientific">Parabacteroides hominis</name>
    <dbReference type="NCBI Taxonomy" id="2763057"/>
    <lineage>
        <taxon>Bacteria</taxon>
        <taxon>Pseudomonadati</taxon>
        <taxon>Bacteroidota</taxon>
        <taxon>Bacteroidia</taxon>
        <taxon>Bacteroidales</taxon>
        <taxon>Tannerellaceae</taxon>
        <taxon>Parabacteroides</taxon>
    </lineage>
</organism>
<name>A0ABR7DPT7_9BACT</name>
<proteinExistence type="predicted"/>
<accession>A0ABR7DPT7</accession>
<comment type="caution">
    <text evidence="1">The sequence shown here is derived from an EMBL/GenBank/DDBJ whole genome shotgun (WGS) entry which is preliminary data.</text>
</comment>